<keyword evidence="7 14" id="KW-0752">Steroid biosynthesis</keyword>
<dbReference type="InterPro" id="IPR020568">
    <property type="entry name" value="Ribosomal_Su5_D2-typ_SF"/>
</dbReference>
<comment type="pathway">
    <text evidence="1 14">Isoprenoid biosynthesis; isopentenyl diphosphate biosynthesis via mevalonate pathway; isopentenyl diphosphate from (R)-mevalonate: step 3/3.</text>
</comment>
<evidence type="ECO:0000256" key="2">
    <source>
        <dbReference type="ARBA" id="ARBA00008831"/>
    </source>
</evidence>
<dbReference type="Gene3D" id="3.30.230.10">
    <property type="match status" value="1"/>
</dbReference>
<evidence type="ECO:0000256" key="3">
    <source>
        <dbReference type="ARBA" id="ARBA00012296"/>
    </source>
</evidence>
<keyword evidence="10 14" id="KW-1207">Sterol metabolism</keyword>
<dbReference type="PANTHER" id="PTHR10977:SF3">
    <property type="entry name" value="DIPHOSPHOMEVALONATE DECARBOXYLASE"/>
    <property type="match status" value="1"/>
</dbReference>
<dbReference type="Proteomes" id="UP000317494">
    <property type="component" value="Unassembled WGS sequence"/>
</dbReference>
<evidence type="ECO:0000256" key="12">
    <source>
        <dbReference type="ARBA" id="ARBA00023239"/>
    </source>
</evidence>
<evidence type="ECO:0000313" key="17">
    <source>
        <dbReference type="EMBL" id="TPX52424.1"/>
    </source>
</evidence>
<sequence>MLGGPHRIRHLRMSSDTVCEVTVTAPVNIAVIKYWGKRDTSLILPTNSSLSLTLNQDHLHSKTTVRASPSFSSDILWLNGKPEDVSSSKRLYNVVNECRRLRAEMEQSANAGGGHSSTSTALAPLSTYSVHICSVNNFPTAAGLASSASGFAALTFALSQLYSLPLSASEVSRLARVGSGSACRSLFGGYVAWEMGEQATGMDSLAVQVAPETHWPDMEALIFVVSDAKKGTSSTEGMQTTVVHSELLQHRIKHTVPQRMSDIITAIKNKNFDSFAEITMKDSNQFHAVCLDTYPPIFYLNDISKGIIHALTAYNKLSIAKGTGYKCAYTFDAGPNAVIYLPKQNVPEVLALVEHFFPPPANVDNNDYYGRAMSIKRSNVDEIIKEITMSTFEAGSLKRVIYTGVGDGPRVLARGYDTAISLLNDEGLPK</sequence>
<dbReference type="NCBIfam" id="TIGR01240">
    <property type="entry name" value="mevDPdecarb"/>
    <property type="match status" value="1"/>
</dbReference>
<protein>
    <recommendedName>
        <fullName evidence="3 13">Diphosphomevalonate decarboxylase</fullName>
        <ecNumber evidence="3 13">4.1.1.33</ecNumber>
    </recommendedName>
</protein>
<dbReference type="PANTHER" id="PTHR10977">
    <property type="entry name" value="DIPHOSPHOMEVALONATE DECARBOXYLASE"/>
    <property type="match status" value="1"/>
</dbReference>
<dbReference type="GO" id="GO:0005829">
    <property type="term" value="C:cytosol"/>
    <property type="evidence" value="ECO:0007669"/>
    <property type="project" value="InterPro"/>
</dbReference>
<keyword evidence="11 14" id="KW-0753">Steroid metabolism</keyword>
<dbReference type="SUPFAM" id="SSF54211">
    <property type="entry name" value="Ribosomal protein S5 domain 2-like"/>
    <property type="match status" value="1"/>
</dbReference>
<evidence type="ECO:0000256" key="9">
    <source>
        <dbReference type="ARBA" id="ARBA00023098"/>
    </source>
</evidence>
<dbReference type="AlphaFoldDB" id="A0A507DL92"/>
<proteinExistence type="inferred from homology"/>
<evidence type="ECO:0000256" key="5">
    <source>
        <dbReference type="ARBA" id="ARBA00022741"/>
    </source>
</evidence>
<evidence type="ECO:0000313" key="18">
    <source>
        <dbReference type="Proteomes" id="UP000317494"/>
    </source>
</evidence>
<comment type="catalytic activity">
    <reaction evidence="13 14">
        <text>(R)-5-diphosphomevalonate + ATP = isopentenyl diphosphate + ADP + phosphate + CO2</text>
        <dbReference type="Rhea" id="RHEA:23732"/>
        <dbReference type="ChEBI" id="CHEBI:16526"/>
        <dbReference type="ChEBI" id="CHEBI:30616"/>
        <dbReference type="ChEBI" id="CHEBI:43474"/>
        <dbReference type="ChEBI" id="CHEBI:57557"/>
        <dbReference type="ChEBI" id="CHEBI:128769"/>
        <dbReference type="ChEBI" id="CHEBI:456216"/>
        <dbReference type="EC" id="4.1.1.33"/>
    </reaction>
</comment>
<dbReference type="GO" id="GO:0016126">
    <property type="term" value="P:sterol biosynthetic process"/>
    <property type="evidence" value="ECO:0007669"/>
    <property type="project" value="UniProtKB-KW"/>
</dbReference>
<evidence type="ECO:0000256" key="8">
    <source>
        <dbReference type="ARBA" id="ARBA00023011"/>
    </source>
</evidence>
<evidence type="ECO:0000256" key="11">
    <source>
        <dbReference type="ARBA" id="ARBA00023221"/>
    </source>
</evidence>
<evidence type="ECO:0000259" key="15">
    <source>
        <dbReference type="Pfam" id="PF18376"/>
    </source>
</evidence>
<evidence type="ECO:0000256" key="7">
    <source>
        <dbReference type="ARBA" id="ARBA00022955"/>
    </source>
</evidence>
<evidence type="ECO:0000256" key="14">
    <source>
        <dbReference type="RuleBase" id="RU363086"/>
    </source>
</evidence>
<gene>
    <name evidence="17" type="primary">MVD1</name>
    <name evidence="17" type="ORF">SeMB42_g01429</name>
</gene>
<dbReference type="UniPathway" id="UPA00057">
    <property type="reaction ID" value="UER00100"/>
</dbReference>
<dbReference type="STRING" id="286115.A0A507DL92"/>
<organism evidence="17 18">
    <name type="scientific">Synchytrium endobioticum</name>
    <dbReference type="NCBI Taxonomy" id="286115"/>
    <lineage>
        <taxon>Eukaryota</taxon>
        <taxon>Fungi</taxon>
        <taxon>Fungi incertae sedis</taxon>
        <taxon>Chytridiomycota</taxon>
        <taxon>Chytridiomycota incertae sedis</taxon>
        <taxon>Chytridiomycetes</taxon>
        <taxon>Synchytriales</taxon>
        <taxon>Synchytriaceae</taxon>
        <taxon>Synchytrium</taxon>
    </lineage>
</organism>
<feature type="domain" description="Diphosphomevalonate decarboxylase-like N-terminal" evidence="16">
    <location>
        <begin position="25"/>
        <end position="206"/>
    </location>
</feature>
<keyword evidence="18" id="KW-1185">Reference proteome</keyword>
<dbReference type="PIRSF" id="PIRSF015950">
    <property type="entry name" value="Mev_P_decrbx"/>
    <property type="match status" value="1"/>
</dbReference>
<keyword evidence="9 13" id="KW-0443">Lipid metabolism</keyword>
<evidence type="ECO:0000256" key="10">
    <source>
        <dbReference type="ARBA" id="ARBA00023166"/>
    </source>
</evidence>
<evidence type="ECO:0000259" key="16">
    <source>
        <dbReference type="Pfam" id="PF22700"/>
    </source>
</evidence>
<dbReference type="InterPro" id="IPR036554">
    <property type="entry name" value="GHMP_kinase_C_sf"/>
</dbReference>
<dbReference type="Gene3D" id="3.30.70.890">
    <property type="entry name" value="GHMP kinase, C-terminal domain"/>
    <property type="match status" value="1"/>
</dbReference>
<keyword evidence="12 13" id="KW-0456">Lyase</keyword>
<dbReference type="GO" id="GO:0004163">
    <property type="term" value="F:diphosphomevalonate decarboxylase activity"/>
    <property type="evidence" value="ECO:0007669"/>
    <property type="project" value="UniProtKB-UniRule"/>
</dbReference>
<keyword evidence="5 13" id="KW-0547">Nucleotide-binding</keyword>
<dbReference type="InterPro" id="IPR005935">
    <property type="entry name" value="Mev_decarb"/>
</dbReference>
<keyword evidence="6 13" id="KW-0067">ATP-binding</keyword>
<dbReference type="InterPro" id="IPR014721">
    <property type="entry name" value="Ribsml_uS5_D2-typ_fold_subgr"/>
</dbReference>
<name>A0A507DL92_9FUNG</name>
<dbReference type="EC" id="4.1.1.33" evidence="3 13"/>
<evidence type="ECO:0000256" key="4">
    <source>
        <dbReference type="ARBA" id="ARBA00022516"/>
    </source>
</evidence>
<dbReference type="InterPro" id="IPR029765">
    <property type="entry name" value="Mev_diP_decarb"/>
</dbReference>
<dbReference type="VEuPathDB" id="FungiDB:SeMB42_g01429"/>
<evidence type="ECO:0000256" key="1">
    <source>
        <dbReference type="ARBA" id="ARBA00005055"/>
    </source>
</evidence>
<dbReference type="InterPro" id="IPR053859">
    <property type="entry name" value="MVD-like_N"/>
</dbReference>
<evidence type="ECO:0000256" key="6">
    <source>
        <dbReference type="ARBA" id="ARBA00022840"/>
    </source>
</evidence>
<reference evidence="17 18" key="1">
    <citation type="journal article" date="2019" name="Sci. Rep.">
        <title>Comparative genomics of chytrid fungi reveal insights into the obligate biotrophic and pathogenic lifestyle of Synchytrium endobioticum.</title>
        <authorList>
            <person name="van de Vossenberg B.T.L.H."/>
            <person name="Warris S."/>
            <person name="Nguyen H.D.T."/>
            <person name="van Gent-Pelzer M.P.E."/>
            <person name="Joly D.L."/>
            <person name="van de Geest H.C."/>
            <person name="Bonants P.J.M."/>
            <person name="Smith D.S."/>
            <person name="Levesque C.A."/>
            <person name="van der Lee T.A.J."/>
        </authorList>
    </citation>
    <scope>NUCLEOTIDE SEQUENCE [LARGE SCALE GENOMIC DNA]</scope>
    <source>
        <strain evidence="17 18">MB42</strain>
    </source>
</reference>
<dbReference type="Pfam" id="PF18376">
    <property type="entry name" value="MDD_C"/>
    <property type="match status" value="1"/>
</dbReference>
<dbReference type="GO" id="GO:0019287">
    <property type="term" value="P:isopentenyl diphosphate biosynthetic process, mevalonate pathway"/>
    <property type="evidence" value="ECO:0007669"/>
    <property type="project" value="UniProtKB-UniRule"/>
</dbReference>
<comment type="similarity">
    <text evidence="2 13 14">Belongs to the diphosphomevalonate decarboxylase family.</text>
</comment>
<evidence type="ECO:0000256" key="13">
    <source>
        <dbReference type="PIRNR" id="PIRNR015950"/>
    </source>
</evidence>
<accession>A0A507DL92</accession>
<dbReference type="FunFam" id="3.30.70.890:FF:000005">
    <property type="entry name" value="Diphosphomevalonate decarboxylase"/>
    <property type="match status" value="1"/>
</dbReference>
<dbReference type="EMBL" id="QEAN01000036">
    <property type="protein sequence ID" value="TPX52424.1"/>
    <property type="molecule type" value="Genomic_DNA"/>
</dbReference>
<dbReference type="Pfam" id="PF22700">
    <property type="entry name" value="MVD-like_N"/>
    <property type="match status" value="1"/>
</dbReference>
<dbReference type="FunFam" id="3.30.230.10:FF:000018">
    <property type="entry name" value="Diphosphomevalonate decarboxylase"/>
    <property type="match status" value="1"/>
</dbReference>
<keyword evidence="8 14" id="KW-0756">Sterol biosynthesis</keyword>
<comment type="caution">
    <text evidence="17">The sequence shown here is derived from an EMBL/GenBank/DDBJ whole genome shotgun (WGS) entry which is preliminary data.</text>
</comment>
<dbReference type="SUPFAM" id="SSF55060">
    <property type="entry name" value="GHMP Kinase, C-terminal domain"/>
    <property type="match status" value="1"/>
</dbReference>
<feature type="domain" description="Mvd1 C-terminal" evidence="15">
    <location>
        <begin position="220"/>
        <end position="412"/>
    </location>
</feature>
<dbReference type="GO" id="GO:0005524">
    <property type="term" value="F:ATP binding"/>
    <property type="evidence" value="ECO:0007669"/>
    <property type="project" value="UniProtKB-UniRule"/>
</dbReference>
<dbReference type="InterPro" id="IPR041431">
    <property type="entry name" value="Mvd1_C"/>
</dbReference>
<keyword evidence="4 14" id="KW-0444">Lipid biosynthesis</keyword>